<feature type="transmembrane region" description="Helical" evidence="10">
    <location>
        <begin position="254"/>
        <end position="274"/>
    </location>
</feature>
<protein>
    <recommendedName>
        <fullName evidence="3">Cell division protein FtsX</fullName>
    </recommendedName>
</protein>
<evidence type="ECO:0000256" key="3">
    <source>
        <dbReference type="ARBA" id="ARBA00021907"/>
    </source>
</evidence>
<comment type="similarity">
    <text evidence="2">Belongs to the ABC-4 integral membrane protein family. FtsX subfamily.</text>
</comment>
<keyword evidence="5" id="KW-0132">Cell division</keyword>
<dbReference type="Pfam" id="PF02687">
    <property type="entry name" value="FtsX"/>
    <property type="match status" value="1"/>
</dbReference>
<keyword evidence="9" id="KW-0131">Cell cycle</keyword>
<dbReference type="InterPro" id="IPR003838">
    <property type="entry name" value="ABC3_permease_C"/>
</dbReference>
<keyword evidence="4" id="KW-1003">Cell membrane</keyword>
<evidence type="ECO:0000256" key="6">
    <source>
        <dbReference type="ARBA" id="ARBA00022692"/>
    </source>
</evidence>
<evidence type="ECO:0000256" key="7">
    <source>
        <dbReference type="ARBA" id="ARBA00022989"/>
    </source>
</evidence>
<accession>A0A381S3J8</accession>
<dbReference type="PANTHER" id="PTHR47755">
    <property type="entry name" value="CELL DIVISION PROTEIN FTSX"/>
    <property type="match status" value="1"/>
</dbReference>
<comment type="subcellular location">
    <subcellularLocation>
        <location evidence="1">Cell membrane</location>
        <topology evidence="1">Multi-pass membrane protein</topology>
    </subcellularLocation>
</comment>
<feature type="domain" description="FtsX extracellular" evidence="12">
    <location>
        <begin position="47"/>
        <end position="140"/>
    </location>
</feature>
<evidence type="ECO:0000256" key="8">
    <source>
        <dbReference type="ARBA" id="ARBA00023136"/>
    </source>
</evidence>
<keyword evidence="8 10" id="KW-0472">Membrane</keyword>
<evidence type="ECO:0000256" key="4">
    <source>
        <dbReference type="ARBA" id="ARBA00022475"/>
    </source>
</evidence>
<dbReference type="EMBL" id="UINC01002450">
    <property type="protein sequence ID" value="SUZ96807.1"/>
    <property type="molecule type" value="Genomic_DNA"/>
</dbReference>
<dbReference type="InterPro" id="IPR004513">
    <property type="entry name" value="FtsX"/>
</dbReference>
<keyword evidence="7 10" id="KW-1133">Transmembrane helix</keyword>
<evidence type="ECO:0000259" key="11">
    <source>
        <dbReference type="Pfam" id="PF02687"/>
    </source>
</evidence>
<dbReference type="Pfam" id="PF18075">
    <property type="entry name" value="FtsX_ECD"/>
    <property type="match status" value="1"/>
</dbReference>
<dbReference type="Gene3D" id="3.30.70.3040">
    <property type="match status" value="1"/>
</dbReference>
<proteinExistence type="inferred from homology"/>
<dbReference type="PANTHER" id="PTHR47755:SF1">
    <property type="entry name" value="CELL DIVISION PROTEIN FTSX"/>
    <property type="match status" value="1"/>
</dbReference>
<evidence type="ECO:0000256" key="9">
    <source>
        <dbReference type="ARBA" id="ARBA00023306"/>
    </source>
</evidence>
<evidence type="ECO:0000259" key="12">
    <source>
        <dbReference type="Pfam" id="PF18075"/>
    </source>
</evidence>
<sequence>MKNVWRHKMTAFTAIISLFISLFIVGLLATAGDNTHKVLQYLRSKYKIEVFFKQDVSNEEAVGLIHQLKKIKGVRTATIIEKEDAVRIFKDQFGEDIMDILGYNPLPVSAVVNLSRTSRDLIRVEPIIKKIRSIGQVEDVRYQGNLIKKIERNYSRVIDRFPYLAGIVIILAVLIIYNTVKLSVYSRKELIRSLQMIGASRMFIKLPFIIEGVFIGLISSLLVYPALLGSVKGINYIFTNFTSWSIRLSFNPVVWIWLFSLVVVITLIGSYRAASNFLK</sequence>
<evidence type="ECO:0000313" key="13">
    <source>
        <dbReference type="EMBL" id="SUZ96807.1"/>
    </source>
</evidence>
<dbReference type="InterPro" id="IPR040690">
    <property type="entry name" value="FtsX_ECD"/>
</dbReference>
<reference evidence="13" key="1">
    <citation type="submission" date="2018-05" db="EMBL/GenBank/DDBJ databases">
        <authorList>
            <person name="Lanie J.A."/>
            <person name="Ng W.-L."/>
            <person name="Kazmierczak K.M."/>
            <person name="Andrzejewski T.M."/>
            <person name="Davidsen T.M."/>
            <person name="Wayne K.J."/>
            <person name="Tettelin H."/>
            <person name="Glass J.I."/>
            <person name="Rusch D."/>
            <person name="Podicherti R."/>
            <person name="Tsui H.-C.T."/>
            <person name="Winkler M.E."/>
        </authorList>
    </citation>
    <scope>NUCLEOTIDE SEQUENCE</scope>
</reference>
<dbReference type="GO" id="GO:0051301">
    <property type="term" value="P:cell division"/>
    <property type="evidence" value="ECO:0007669"/>
    <property type="project" value="UniProtKB-KW"/>
</dbReference>
<evidence type="ECO:0000256" key="5">
    <source>
        <dbReference type="ARBA" id="ARBA00022618"/>
    </source>
</evidence>
<feature type="transmembrane region" description="Helical" evidence="10">
    <location>
        <begin position="161"/>
        <end position="185"/>
    </location>
</feature>
<gene>
    <name evidence="13" type="ORF">METZ01_LOCUS49661</name>
</gene>
<dbReference type="AlphaFoldDB" id="A0A381S3J8"/>
<dbReference type="GO" id="GO:0005886">
    <property type="term" value="C:plasma membrane"/>
    <property type="evidence" value="ECO:0007669"/>
    <property type="project" value="UniProtKB-SubCell"/>
</dbReference>
<name>A0A381S3J8_9ZZZZ</name>
<feature type="domain" description="ABC3 transporter permease C-terminal" evidence="11">
    <location>
        <begin position="165"/>
        <end position="278"/>
    </location>
</feature>
<evidence type="ECO:0000256" key="10">
    <source>
        <dbReference type="SAM" id="Phobius"/>
    </source>
</evidence>
<dbReference type="PIRSF" id="PIRSF003097">
    <property type="entry name" value="FtsX"/>
    <property type="match status" value="1"/>
</dbReference>
<organism evidence="13">
    <name type="scientific">marine metagenome</name>
    <dbReference type="NCBI Taxonomy" id="408172"/>
    <lineage>
        <taxon>unclassified sequences</taxon>
        <taxon>metagenomes</taxon>
        <taxon>ecological metagenomes</taxon>
    </lineage>
</organism>
<keyword evidence="6 10" id="KW-0812">Transmembrane</keyword>
<feature type="transmembrane region" description="Helical" evidence="10">
    <location>
        <begin position="206"/>
        <end position="227"/>
    </location>
</feature>
<evidence type="ECO:0000256" key="2">
    <source>
        <dbReference type="ARBA" id="ARBA00007379"/>
    </source>
</evidence>
<evidence type="ECO:0000256" key="1">
    <source>
        <dbReference type="ARBA" id="ARBA00004651"/>
    </source>
</evidence>